<name>A0AAD2H9X3_9AGAR</name>
<dbReference type="EMBL" id="CAVNYO010000181">
    <property type="protein sequence ID" value="CAK5272081.1"/>
    <property type="molecule type" value="Genomic_DNA"/>
</dbReference>
<evidence type="ECO:0000313" key="3">
    <source>
        <dbReference type="Proteomes" id="UP001295794"/>
    </source>
</evidence>
<sequence length="69" mass="7751">MAARSICSERVVQNDRRRSFSLSSHCAANTQFSSQSLQFHRIFHKSFLVVLISPLHYIGVAATKGRITS</sequence>
<comment type="caution">
    <text evidence="2">The sequence shown here is derived from an EMBL/GenBank/DDBJ whole genome shotgun (WGS) entry which is preliminary data.</text>
</comment>
<evidence type="ECO:0000313" key="2">
    <source>
        <dbReference type="EMBL" id="CAK5272804.1"/>
    </source>
</evidence>
<dbReference type="AlphaFoldDB" id="A0AAD2H9X3"/>
<gene>
    <name evidence="1" type="ORF">MYCIT1_LOCUS17621</name>
    <name evidence="2" type="ORF">MYCIT1_LOCUS18713</name>
</gene>
<keyword evidence="3" id="KW-1185">Reference proteome</keyword>
<proteinExistence type="predicted"/>
<evidence type="ECO:0000313" key="1">
    <source>
        <dbReference type="EMBL" id="CAK5272081.1"/>
    </source>
</evidence>
<protein>
    <submittedName>
        <fullName evidence="2">Uncharacterized protein</fullName>
    </submittedName>
</protein>
<reference evidence="2" key="1">
    <citation type="submission" date="2023-11" db="EMBL/GenBank/DDBJ databases">
        <authorList>
            <person name="De Vega J J."/>
            <person name="De Vega J J."/>
        </authorList>
    </citation>
    <scope>NUCLEOTIDE SEQUENCE</scope>
</reference>
<feature type="non-terminal residue" evidence="2">
    <location>
        <position position="69"/>
    </location>
</feature>
<organism evidence="2 3">
    <name type="scientific">Mycena citricolor</name>
    <dbReference type="NCBI Taxonomy" id="2018698"/>
    <lineage>
        <taxon>Eukaryota</taxon>
        <taxon>Fungi</taxon>
        <taxon>Dikarya</taxon>
        <taxon>Basidiomycota</taxon>
        <taxon>Agaricomycotina</taxon>
        <taxon>Agaricomycetes</taxon>
        <taxon>Agaricomycetidae</taxon>
        <taxon>Agaricales</taxon>
        <taxon>Marasmiineae</taxon>
        <taxon>Mycenaceae</taxon>
        <taxon>Mycena</taxon>
    </lineage>
</organism>
<dbReference type="EMBL" id="CAVNYO010000186">
    <property type="protein sequence ID" value="CAK5272804.1"/>
    <property type="molecule type" value="Genomic_DNA"/>
</dbReference>
<dbReference type="Proteomes" id="UP001295794">
    <property type="component" value="Unassembled WGS sequence"/>
</dbReference>
<accession>A0AAD2H9X3</accession>